<dbReference type="InterPro" id="IPR050802">
    <property type="entry name" value="EF-GSTs"/>
</dbReference>
<dbReference type="SFLD" id="SFLDG00358">
    <property type="entry name" value="Main_(cytGST)"/>
    <property type="match status" value="1"/>
</dbReference>
<evidence type="ECO:0000259" key="4">
    <source>
        <dbReference type="PROSITE" id="PS50405"/>
    </source>
</evidence>
<dbReference type="STRING" id="694270.A0A395SXB3"/>
<dbReference type="InterPro" id="IPR010987">
    <property type="entry name" value="Glutathione-S-Trfase_C-like"/>
</dbReference>
<dbReference type="GO" id="GO:0005737">
    <property type="term" value="C:cytoplasm"/>
    <property type="evidence" value="ECO:0007669"/>
    <property type="project" value="TreeGrafter"/>
</dbReference>
<evidence type="ECO:0000313" key="6">
    <source>
        <dbReference type="Proteomes" id="UP000266234"/>
    </source>
</evidence>
<keyword evidence="5" id="KW-0648">Protein biosynthesis</keyword>
<feature type="domain" description="GST N-terminal" evidence="3">
    <location>
        <begin position="2"/>
        <end position="81"/>
    </location>
</feature>
<dbReference type="PANTHER" id="PTHR43986">
    <property type="entry name" value="ELONGATION FACTOR 1-GAMMA"/>
    <property type="match status" value="1"/>
</dbReference>
<accession>A0A395SXB3</accession>
<feature type="non-terminal residue" evidence="5">
    <location>
        <position position="225"/>
    </location>
</feature>
<dbReference type="Pfam" id="PF02798">
    <property type="entry name" value="GST_N"/>
    <property type="match status" value="1"/>
</dbReference>
<dbReference type="AlphaFoldDB" id="A0A395SXB3"/>
<evidence type="ECO:0000256" key="1">
    <source>
        <dbReference type="ARBA" id="ARBA00007409"/>
    </source>
</evidence>
<reference evidence="5 6" key="1">
    <citation type="journal article" date="2018" name="PLoS Pathog.">
        <title>Evolution of structural diversity of trichothecenes, a family of toxins produced by plant pathogenic and entomopathogenic fungi.</title>
        <authorList>
            <person name="Proctor R.H."/>
            <person name="McCormick S.P."/>
            <person name="Kim H.S."/>
            <person name="Cardoza R.E."/>
            <person name="Stanley A.M."/>
            <person name="Lindo L."/>
            <person name="Kelly A."/>
            <person name="Brown D.W."/>
            <person name="Lee T."/>
            <person name="Vaughan M.M."/>
            <person name="Alexander N.J."/>
            <person name="Busman M."/>
            <person name="Gutierrez S."/>
        </authorList>
    </citation>
    <scope>NUCLEOTIDE SEQUENCE [LARGE SCALE GENOMIC DNA]</scope>
    <source>
        <strain evidence="5 6">NRRL 20695</strain>
    </source>
</reference>
<dbReference type="CDD" id="cd03181">
    <property type="entry name" value="GST_C_EF1Bgamma_like"/>
    <property type="match status" value="1"/>
</dbReference>
<dbReference type="FunFam" id="3.40.30.10:FF:000142">
    <property type="entry name" value="Elongation factor 1 gamma"/>
    <property type="match status" value="1"/>
</dbReference>
<evidence type="ECO:0000259" key="3">
    <source>
        <dbReference type="PROSITE" id="PS50404"/>
    </source>
</evidence>
<dbReference type="GO" id="GO:0005634">
    <property type="term" value="C:nucleus"/>
    <property type="evidence" value="ECO:0007669"/>
    <property type="project" value="TreeGrafter"/>
</dbReference>
<comment type="caution">
    <text evidence="5">The sequence shown here is derived from an EMBL/GenBank/DDBJ whole genome shotgun (WGS) entry which is preliminary data.</text>
</comment>
<dbReference type="PANTHER" id="PTHR43986:SF1">
    <property type="entry name" value="ELONGATION FACTOR 1-GAMMA"/>
    <property type="match status" value="1"/>
</dbReference>
<sequence>MAFGTLFTRENNCRSTAIKAVAKANDIELNIVEAEKGNATAEHLKANGLGKIPAFVGEDGFALSECIAIAIYITSQNEKTTLLGKTKQDYASILKWMSFFNSEVLPTLIAWFAPLKGESPYNKKNVDDAIKATEKNFAVVEEYLLKNTFLVSERITLADIFAAGIAIRGFQYFFDKQWREEHPAVTRWFETVRSQPIFSEVAEKVELLETVALTNTPPKKPEQPK</sequence>
<dbReference type="FunFam" id="1.20.1050.10:FF:000006">
    <property type="entry name" value="Elongation factor 1 gamma"/>
    <property type="match status" value="1"/>
</dbReference>
<dbReference type="CDD" id="cd03044">
    <property type="entry name" value="GST_N_EF1Bgamma"/>
    <property type="match status" value="1"/>
</dbReference>
<name>A0A395SXB3_9HYPO</name>
<keyword evidence="5" id="KW-0251">Elongation factor</keyword>
<evidence type="ECO:0000313" key="5">
    <source>
        <dbReference type="EMBL" id="RGP76846.1"/>
    </source>
</evidence>
<dbReference type="PROSITE" id="PS50405">
    <property type="entry name" value="GST_CTER"/>
    <property type="match status" value="1"/>
</dbReference>
<feature type="domain" description="GST C-terminal" evidence="4">
    <location>
        <begin position="86"/>
        <end position="225"/>
    </location>
</feature>
<dbReference type="GO" id="GO:0003746">
    <property type="term" value="F:translation elongation factor activity"/>
    <property type="evidence" value="ECO:0007669"/>
    <property type="project" value="UniProtKB-KW"/>
</dbReference>
<gene>
    <name evidence="5" type="ORF">FLONG3_5052</name>
</gene>
<dbReference type="InterPro" id="IPR004046">
    <property type="entry name" value="GST_C"/>
</dbReference>
<dbReference type="InterPro" id="IPR040079">
    <property type="entry name" value="Glutathione_S-Trfase"/>
</dbReference>
<protein>
    <submittedName>
        <fullName evidence="5">Elongation factor 1-gamma</fullName>
    </submittedName>
</protein>
<dbReference type="SFLD" id="SFLDS00019">
    <property type="entry name" value="Glutathione_Transferase_(cytos"/>
    <property type="match status" value="1"/>
</dbReference>
<dbReference type="Pfam" id="PF00043">
    <property type="entry name" value="GST_C"/>
    <property type="match status" value="1"/>
</dbReference>
<dbReference type="InterPro" id="IPR004045">
    <property type="entry name" value="Glutathione_S-Trfase_N"/>
</dbReference>
<dbReference type="InterPro" id="IPR036282">
    <property type="entry name" value="Glutathione-S-Trfase_C_sf"/>
</dbReference>
<dbReference type="InterPro" id="IPR036249">
    <property type="entry name" value="Thioredoxin-like_sf"/>
</dbReference>
<dbReference type="PROSITE" id="PS50404">
    <property type="entry name" value="GST_NTER"/>
    <property type="match status" value="1"/>
</dbReference>
<dbReference type="Gene3D" id="1.20.1050.10">
    <property type="match status" value="1"/>
</dbReference>
<dbReference type="SUPFAM" id="SSF52833">
    <property type="entry name" value="Thioredoxin-like"/>
    <property type="match status" value="1"/>
</dbReference>
<organism evidence="5 6">
    <name type="scientific">Fusarium longipes</name>
    <dbReference type="NCBI Taxonomy" id="694270"/>
    <lineage>
        <taxon>Eukaryota</taxon>
        <taxon>Fungi</taxon>
        <taxon>Dikarya</taxon>
        <taxon>Ascomycota</taxon>
        <taxon>Pezizomycotina</taxon>
        <taxon>Sordariomycetes</taxon>
        <taxon>Hypocreomycetidae</taxon>
        <taxon>Hypocreales</taxon>
        <taxon>Nectriaceae</taxon>
        <taxon>Fusarium</taxon>
    </lineage>
</organism>
<dbReference type="Proteomes" id="UP000266234">
    <property type="component" value="Unassembled WGS sequence"/>
</dbReference>
<evidence type="ECO:0000256" key="2">
    <source>
        <dbReference type="RuleBase" id="RU003494"/>
    </source>
</evidence>
<keyword evidence="6" id="KW-1185">Reference proteome</keyword>
<proteinExistence type="inferred from homology"/>
<dbReference type="EMBL" id="PXOG01000106">
    <property type="protein sequence ID" value="RGP76846.1"/>
    <property type="molecule type" value="Genomic_DNA"/>
</dbReference>
<dbReference type="OrthoDB" id="249703at2759"/>
<comment type="similarity">
    <text evidence="1 2">Belongs to the GST superfamily.</text>
</comment>
<dbReference type="SUPFAM" id="SSF47616">
    <property type="entry name" value="GST C-terminal domain-like"/>
    <property type="match status" value="1"/>
</dbReference>
<dbReference type="Gene3D" id="3.40.30.10">
    <property type="entry name" value="Glutaredoxin"/>
    <property type="match status" value="1"/>
</dbReference>